<dbReference type="EMBL" id="CP029149">
    <property type="protein sequence ID" value="QHN64853.1"/>
    <property type="molecule type" value="Genomic_DNA"/>
</dbReference>
<keyword evidence="2" id="KW-1185">Reference proteome</keyword>
<dbReference type="RefSeq" id="WP_160223886.1">
    <property type="nucleotide sequence ID" value="NZ_CP029149.1"/>
</dbReference>
<gene>
    <name evidence="1" type="ORF">DBX24_02570</name>
</gene>
<evidence type="ECO:0000313" key="2">
    <source>
        <dbReference type="Proteomes" id="UP000464318"/>
    </source>
</evidence>
<evidence type="ECO:0000313" key="1">
    <source>
        <dbReference type="EMBL" id="QHN64853.1"/>
    </source>
</evidence>
<proteinExistence type="predicted"/>
<reference evidence="1 2" key="1">
    <citation type="submission" date="2018-04" db="EMBL/GenBank/DDBJ databases">
        <title>Characteristic and Complete Genome Sequencing of A Novel Member of Infective Endocarditis Causative Bacteria: Bergeyella cardium QL-PH.</title>
        <authorList>
            <person name="Pan H."/>
            <person name="Sun E."/>
            <person name="Zhang Y."/>
        </authorList>
    </citation>
    <scope>NUCLEOTIDE SEQUENCE [LARGE SCALE GENOMIC DNA]</scope>
    <source>
        <strain evidence="1 2">HPQL</strain>
    </source>
</reference>
<dbReference type="Proteomes" id="UP000464318">
    <property type="component" value="Chromosome"/>
</dbReference>
<protein>
    <submittedName>
        <fullName evidence="1">Uncharacterized protein</fullName>
    </submittedName>
</protein>
<sequence>MPANFPEAWLNRVIQNLNNADQASFLEGISEINAEIHTINPGTATEKNKIYVPTTEFEVDVLINNNSYPIAFQEYSDDSVEISLDKYQTKVITLPDDKTLGASYDIIDTATKSITRGIKVDKYQRAIHSIAPLSHTVKTPVIEATGGSNNLTDPSGRKRLTYEDLVAAREATEGFGECRLVLCPTHWNDLLLDRKNFGNQLIDYAKGKPQPMIAGFEIHKYDGKMPIYKSDKTKKPYGAIKEATDKIASVIFVKEAIAKKTGITKQYFVKAENNPPRQSNDLAYRHYYIATPYRAEKIAAII</sequence>
<organism evidence="1 2">
    <name type="scientific">Bergeyella cardium</name>
    <dbReference type="NCBI Taxonomy" id="1585976"/>
    <lineage>
        <taxon>Bacteria</taxon>
        <taxon>Pseudomonadati</taxon>
        <taxon>Bacteroidota</taxon>
        <taxon>Flavobacteriia</taxon>
        <taxon>Flavobacteriales</taxon>
        <taxon>Weeksellaceae</taxon>
        <taxon>Bergeyella</taxon>
    </lineage>
</organism>
<dbReference type="KEGG" id="bcad:DBX24_02570"/>
<name>A0A6P1QUW6_9FLAO</name>
<dbReference type="AlphaFoldDB" id="A0A6P1QUW6"/>
<accession>A0A6P1QUW6</accession>
<dbReference type="OrthoDB" id="1228719at2"/>